<protein>
    <submittedName>
        <fullName evidence="2">Uncharacterized protein</fullName>
    </submittedName>
</protein>
<accession>A0AAW2I1F4</accession>
<reference evidence="2" key="1">
    <citation type="journal article" date="2024" name="Gigascience">
        <title>Chromosome-level genome of the poultry shaft louse Menopon gallinae provides insight into the host-switching and adaptive evolution of parasitic lice.</title>
        <authorList>
            <person name="Xu Y."/>
            <person name="Ma L."/>
            <person name="Liu S."/>
            <person name="Liang Y."/>
            <person name="Liu Q."/>
            <person name="He Z."/>
            <person name="Tian L."/>
            <person name="Duan Y."/>
            <person name="Cai W."/>
            <person name="Li H."/>
            <person name="Song F."/>
        </authorList>
    </citation>
    <scope>NUCLEOTIDE SEQUENCE</scope>
    <source>
        <strain evidence="2">Cailab_2023a</strain>
    </source>
</reference>
<evidence type="ECO:0000256" key="1">
    <source>
        <dbReference type="SAM" id="MobiDB-lite"/>
    </source>
</evidence>
<feature type="region of interest" description="Disordered" evidence="1">
    <location>
        <begin position="376"/>
        <end position="400"/>
    </location>
</feature>
<feature type="compositionally biased region" description="Basic and acidic residues" evidence="1">
    <location>
        <begin position="376"/>
        <end position="389"/>
    </location>
</feature>
<gene>
    <name evidence="2" type="ORF">PYX00_003723</name>
</gene>
<name>A0AAW2I1F4_9NEOP</name>
<sequence length="454" mass="51792">MKTAPINSRASNVKAVQSHYGSNAAGGKRPLRASKLDDRKSLFKPPQNVLKPARSSAMSNSFSRRIVPGSKDSLRLSRALSTVSDMQKLTNLNKTFLRPPVDILSVRKTLMERAQRLAENRITKTDEKDTKVGRLVKTPSRIHTPKPSVTTKAYHILSEARRKSARKSAKVVQHTQNDEDGIIHRKSIIEAEKISDPVIDMKENAVPDGLSPSPMKEFLKPAAVKEKVNVGNNKENTHCALSNVLKHCQLYSVKMSSINDAYNQLDNSFERVMVGEIGGHIHEKFCEYQKKKLDLYRQMRLVEDELEQAVTTEMDLQTKFKEYLRKRGDIFKERSILQEEFKTTVNRLLQMYEEGLRKPPKMNSLDEIVSSLLSPKKNEKKSPRVEKVPRRSKRLQTPQKVVATPRVLRSNSKKSAEEELVVKRNLRSTDKRIQQSIYKDLQKGFNLCSPECSF</sequence>
<comment type="caution">
    <text evidence="2">The sequence shown here is derived from an EMBL/GenBank/DDBJ whole genome shotgun (WGS) entry which is preliminary data.</text>
</comment>
<feature type="region of interest" description="Disordered" evidence="1">
    <location>
        <begin position="1"/>
        <end position="61"/>
    </location>
</feature>
<organism evidence="2">
    <name type="scientific">Menopon gallinae</name>
    <name type="common">poultry shaft louse</name>
    <dbReference type="NCBI Taxonomy" id="328185"/>
    <lineage>
        <taxon>Eukaryota</taxon>
        <taxon>Metazoa</taxon>
        <taxon>Ecdysozoa</taxon>
        <taxon>Arthropoda</taxon>
        <taxon>Hexapoda</taxon>
        <taxon>Insecta</taxon>
        <taxon>Pterygota</taxon>
        <taxon>Neoptera</taxon>
        <taxon>Paraneoptera</taxon>
        <taxon>Psocodea</taxon>
        <taxon>Troctomorpha</taxon>
        <taxon>Phthiraptera</taxon>
        <taxon>Amblycera</taxon>
        <taxon>Menoponidae</taxon>
        <taxon>Menopon</taxon>
    </lineage>
</organism>
<dbReference type="EMBL" id="JARGDH010000002">
    <property type="protein sequence ID" value="KAL0276060.1"/>
    <property type="molecule type" value="Genomic_DNA"/>
</dbReference>
<feature type="compositionally biased region" description="Polar residues" evidence="1">
    <location>
        <begin position="1"/>
        <end position="21"/>
    </location>
</feature>
<evidence type="ECO:0000313" key="2">
    <source>
        <dbReference type="EMBL" id="KAL0276060.1"/>
    </source>
</evidence>
<proteinExistence type="predicted"/>
<dbReference type="AlphaFoldDB" id="A0AAW2I1F4"/>